<evidence type="ECO:0000256" key="6">
    <source>
        <dbReference type="ARBA" id="ARBA00022801"/>
    </source>
</evidence>
<dbReference type="InterPro" id="IPR023426">
    <property type="entry name" value="Flap_endonuc"/>
</dbReference>
<dbReference type="PRINTS" id="PR00853">
    <property type="entry name" value="XPGRADSUPER"/>
</dbReference>
<evidence type="ECO:0000256" key="11">
    <source>
        <dbReference type="HAMAP-Rule" id="MF_00614"/>
    </source>
</evidence>
<keyword evidence="9 11" id="KW-0234">DNA repair</keyword>
<dbReference type="GO" id="GO:0000287">
    <property type="term" value="F:magnesium ion binding"/>
    <property type="evidence" value="ECO:0007669"/>
    <property type="project" value="UniProtKB-UniRule"/>
</dbReference>
<evidence type="ECO:0000256" key="2">
    <source>
        <dbReference type="ARBA" id="ARBA00022722"/>
    </source>
</evidence>
<dbReference type="SMART" id="SM00279">
    <property type="entry name" value="HhH2"/>
    <property type="match status" value="1"/>
</dbReference>
<dbReference type="Pfam" id="PF00752">
    <property type="entry name" value="XPG_N"/>
    <property type="match status" value="1"/>
</dbReference>
<dbReference type="SMART" id="SM00485">
    <property type="entry name" value="XPGN"/>
    <property type="match status" value="1"/>
</dbReference>
<feature type="binding site" evidence="11">
    <location>
        <position position="31"/>
    </location>
    <ligand>
        <name>Mg(2+)</name>
        <dbReference type="ChEBI" id="CHEBI:18420"/>
        <label>1</label>
    </ligand>
</feature>
<gene>
    <name evidence="11" type="primary">fen</name>
    <name evidence="15" type="ORF">ENU31_03405</name>
</gene>
<evidence type="ECO:0000313" key="15">
    <source>
        <dbReference type="EMBL" id="HGM07438.1"/>
    </source>
</evidence>
<dbReference type="AlphaFoldDB" id="A0A7C4D1X8"/>
<dbReference type="CDD" id="cd09867">
    <property type="entry name" value="PIN_FEN1"/>
    <property type="match status" value="1"/>
</dbReference>
<evidence type="ECO:0000259" key="12">
    <source>
        <dbReference type="SMART" id="SM00475"/>
    </source>
</evidence>
<dbReference type="InterPro" id="IPR008918">
    <property type="entry name" value="HhH2"/>
</dbReference>
<dbReference type="GO" id="GO:0043137">
    <property type="term" value="P:DNA replication, removal of RNA primer"/>
    <property type="evidence" value="ECO:0007669"/>
    <property type="project" value="UniProtKB-UniRule"/>
</dbReference>
<comment type="caution">
    <text evidence="15">The sequence shown here is derived from an EMBL/GenBank/DDBJ whole genome shotgun (WGS) entry which is preliminary data.</text>
</comment>
<keyword evidence="8 11" id="KW-0460">Magnesium</keyword>
<dbReference type="PANTHER" id="PTHR11081:SF9">
    <property type="entry name" value="FLAP ENDONUCLEASE 1"/>
    <property type="match status" value="1"/>
</dbReference>
<keyword evidence="7 11" id="KW-0269">Exonuclease</keyword>
<comment type="function">
    <text evidence="11">Structure-specific nuclease with 5'-flap endonuclease and 5'-3' exonuclease activities involved in DNA replication and repair. During DNA replication, cleaves the 5'-overhanging flap structure that is generated by displacement synthesis when DNA polymerase encounters the 5'-end of a downstream Okazaki fragment. Binds the unpaired 3'-DNA end and kinks the DNA to facilitate 5' cleavage specificity. Cleaves one nucleotide into the double-stranded DNA from the junction in flap DNA, leaving a nick for ligation. Also involved in the base excision repair (BER) pathway. Acts as a genome stabilization factor that prevents flaps from equilibrating into structurs that lead to duplications and deletions. Also possesses 5'-3' exonuclease activity on nicked or gapped double-stranded DNA.</text>
</comment>
<organism evidence="15">
    <name type="scientific">Ignisphaera aggregans</name>
    <dbReference type="NCBI Taxonomy" id="334771"/>
    <lineage>
        <taxon>Archaea</taxon>
        <taxon>Thermoproteota</taxon>
        <taxon>Thermoprotei</taxon>
        <taxon>Desulfurococcales</taxon>
        <taxon>Desulfurococcaceae</taxon>
        <taxon>Ignisphaera</taxon>
    </lineage>
</organism>
<dbReference type="InterPro" id="IPR019973">
    <property type="entry name" value="Flap_endonuc_arc"/>
</dbReference>
<dbReference type="InterPro" id="IPR006086">
    <property type="entry name" value="XPG-I_dom"/>
</dbReference>
<dbReference type="Gene3D" id="1.10.150.20">
    <property type="entry name" value="5' to 3' exonuclease, C-terminal subdomain"/>
    <property type="match status" value="1"/>
</dbReference>
<keyword evidence="2 11" id="KW-0540">Nuclease</keyword>
<dbReference type="GO" id="GO:0003677">
    <property type="term" value="F:DNA binding"/>
    <property type="evidence" value="ECO:0007669"/>
    <property type="project" value="UniProtKB-UniRule"/>
</dbReference>
<evidence type="ECO:0000256" key="4">
    <source>
        <dbReference type="ARBA" id="ARBA00022759"/>
    </source>
</evidence>
<feature type="domain" description="XPG-I" evidence="13">
    <location>
        <begin position="144"/>
        <end position="225"/>
    </location>
</feature>
<dbReference type="InterPro" id="IPR006084">
    <property type="entry name" value="XPG/Rad2"/>
</dbReference>
<feature type="binding site" evidence="11">
    <location>
        <position position="156"/>
    </location>
    <ligand>
        <name>Mg(2+)</name>
        <dbReference type="ChEBI" id="CHEBI:18420"/>
        <label>1</label>
    </ligand>
</feature>
<dbReference type="SMART" id="SM00484">
    <property type="entry name" value="XPGI"/>
    <property type="match status" value="1"/>
</dbReference>
<evidence type="ECO:0000259" key="13">
    <source>
        <dbReference type="SMART" id="SM00484"/>
    </source>
</evidence>
<sequence length="354" mass="40010">MGVNLKDIIPSSCRQEVDDLKALAQRVIALDAYNALYQFLAAIRQPDGTPLMDSKGNVTSHLSGLFYRTINLMEYGIKPIYVFDGKPPELKREELERRRTRKEKALEMAVKAYSEGLKKEAAKYAVQALYLTEPMVRNAKKLLEAMGVPYVEAIGEGEAQAAYIAKKGLAWGTGSQDYDSLLFGAPRLVRNLTITGKRKLPGKDIYVEIKVEVIELDKLLKALSITREQLIDVAILIGTDYNPDGVEGIGPKTALQLIKSHGTIEKIIKLLQNPQFPEDPLKIREYFLNPPVVDIHDIEWREPDKQAVIEILVKEHDFSIDRVENGLKRLEKAYKEYIRGTKATLDQWFIASKK</sequence>
<dbReference type="NCBIfam" id="TIGR03674">
    <property type="entry name" value="fen_arch"/>
    <property type="match status" value="1"/>
</dbReference>
<dbReference type="GO" id="GO:0017108">
    <property type="term" value="F:5'-flap endonuclease activity"/>
    <property type="evidence" value="ECO:0007669"/>
    <property type="project" value="UniProtKB-UniRule"/>
</dbReference>
<evidence type="ECO:0000259" key="14">
    <source>
        <dbReference type="SMART" id="SM00485"/>
    </source>
</evidence>
<feature type="binding site" evidence="11">
    <location>
        <position position="177"/>
    </location>
    <ligand>
        <name>Mg(2+)</name>
        <dbReference type="ChEBI" id="CHEBI:18420"/>
        <label>2</label>
    </ligand>
</feature>
<feature type="binding site" evidence="11">
    <location>
        <position position="84"/>
    </location>
    <ligand>
        <name>Mg(2+)</name>
        <dbReference type="ChEBI" id="CHEBI:18420"/>
        <label>1</label>
    </ligand>
</feature>
<protein>
    <recommendedName>
        <fullName evidence="11">Flap endonuclease 1</fullName>
        <shortName evidence="11">FEN-1</shortName>
        <ecNumber evidence="11">3.1.-.-</ecNumber>
    </recommendedName>
    <alternativeName>
        <fullName evidence="11">Flap structure-specific endonuclease 1</fullName>
    </alternativeName>
</protein>
<feature type="domain" description="XPG N-terminal" evidence="14">
    <location>
        <begin position="1"/>
        <end position="105"/>
    </location>
</feature>
<feature type="binding site" evidence="11">
    <location>
        <position position="158"/>
    </location>
    <ligand>
        <name>Mg(2+)</name>
        <dbReference type="ChEBI" id="CHEBI:18420"/>
        <label>1</label>
    </ligand>
</feature>
<dbReference type="GO" id="GO:0008409">
    <property type="term" value="F:5'-3' exonuclease activity"/>
    <property type="evidence" value="ECO:0007669"/>
    <property type="project" value="UniProtKB-UniRule"/>
</dbReference>
<proteinExistence type="inferred from homology"/>
<keyword evidence="4 11" id="KW-0255">Endonuclease</keyword>
<dbReference type="InterPro" id="IPR006085">
    <property type="entry name" value="XPG_DNA_repair_N"/>
</dbReference>
<dbReference type="PROSITE" id="PS00841">
    <property type="entry name" value="XPG_1"/>
    <property type="match status" value="1"/>
</dbReference>
<dbReference type="PANTHER" id="PTHR11081">
    <property type="entry name" value="FLAP ENDONUCLEASE FAMILY MEMBER"/>
    <property type="match status" value="1"/>
</dbReference>
<dbReference type="FunFam" id="1.10.150.20:FF:000087">
    <property type="entry name" value="Flap endonuclease 1"/>
    <property type="match status" value="1"/>
</dbReference>
<dbReference type="InterPro" id="IPR036279">
    <property type="entry name" value="5-3_exonuclease_C_sf"/>
</dbReference>
<keyword evidence="5 11" id="KW-0227">DNA damage</keyword>
<dbReference type="FunFam" id="3.40.50.1010:FF:000016">
    <property type="entry name" value="Flap endonuclease 1"/>
    <property type="match status" value="1"/>
</dbReference>
<dbReference type="HAMAP" id="MF_00614">
    <property type="entry name" value="Fen"/>
    <property type="match status" value="1"/>
</dbReference>
<dbReference type="Gene3D" id="3.40.50.1010">
    <property type="entry name" value="5'-nuclease"/>
    <property type="match status" value="1"/>
</dbReference>
<dbReference type="GO" id="GO:0006281">
    <property type="term" value="P:DNA repair"/>
    <property type="evidence" value="ECO:0007669"/>
    <property type="project" value="UniProtKB-UniRule"/>
</dbReference>
<accession>A0A7C4D1X8</accession>
<evidence type="ECO:0000256" key="1">
    <source>
        <dbReference type="ARBA" id="ARBA00022705"/>
    </source>
</evidence>
<dbReference type="SMART" id="SM00475">
    <property type="entry name" value="53EXOc"/>
    <property type="match status" value="1"/>
</dbReference>
<evidence type="ECO:0000256" key="7">
    <source>
        <dbReference type="ARBA" id="ARBA00022839"/>
    </source>
</evidence>
<dbReference type="Pfam" id="PF00867">
    <property type="entry name" value="XPG_I"/>
    <property type="match status" value="1"/>
</dbReference>
<keyword evidence="1 11" id="KW-0235">DNA replication</keyword>
<comment type="cofactor">
    <cofactor evidence="11">
        <name>Mg(2+)</name>
        <dbReference type="ChEBI" id="CHEBI:18420"/>
    </cofactor>
    <text evidence="11">Binds 2 magnesium ions per subunit. They probably participate in the reaction catalyzed by the enzyme. May bind an additional third magnesium ion after substrate binding.</text>
</comment>
<feature type="binding site" evidence="11">
    <location>
        <position position="179"/>
    </location>
    <ligand>
        <name>Mg(2+)</name>
        <dbReference type="ChEBI" id="CHEBI:18420"/>
        <label>2</label>
    </ligand>
</feature>
<dbReference type="SUPFAM" id="SSF47807">
    <property type="entry name" value="5' to 3' exonuclease, C-terminal subdomain"/>
    <property type="match status" value="1"/>
</dbReference>
<comment type="caution">
    <text evidence="11">Lacks conserved residue(s) required for the propagation of feature annotation.</text>
</comment>
<comment type="function">
    <text evidence="10">Structure-specific nuclease with 5'-flap endonuclease and 5'-3' exonuclease activities involved in DNA replication and repair. During DNA replication, cleaves the 5'-overhanging flap structure that is generated by displacement synthesis when DNA polymerase encounters the 5'-end of a downstream Okazaki fragment. Binds the unpaired 3'-DNA end and kinks the DNA to facilitate 5' cleavage specificity. Cleaves one nucleotide into the double-stranded DNA from the junction in flap DNA, leaving a nick for ligation. Also involved in the base excision repair (BER) pathway. Acts as a genome stabilization factor that prevents flaps from equilibrating into structures that lead to duplications and deletions. Also possesses 5'-3' exonuclease activity on nicked or gapped double-stranded DNA.</text>
</comment>
<dbReference type="EC" id="3.1.-.-" evidence="11"/>
<dbReference type="InterPro" id="IPR029060">
    <property type="entry name" value="PIN-like_dom_sf"/>
</dbReference>
<name>A0A7C4D1X8_9CREN</name>
<evidence type="ECO:0000256" key="10">
    <source>
        <dbReference type="ARBA" id="ARBA00024702"/>
    </source>
</evidence>
<keyword evidence="6 11" id="KW-0378">Hydrolase</keyword>
<evidence type="ECO:0000256" key="3">
    <source>
        <dbReference type="ARBA" id="ARBA00022723"/>
    </source>
</evidence>
<dbReference type="InterPro" id="IPR019974">
    <property type="entry name" value="XPG_CS"/>
</dbReference>
<feature type="domain" description="5'-3' exonuclease" evidence="12">
    <location>
        <begin position="25"/>
        <end position="301"/>
    </location>
</feature>
<evidence type="ECO:0000256" key="8">
    <source>
        <dbReference type="ARBA" id="ARBA00022842"/>
    </source>
</evidence>
<evidence type="ECO:0000256" key="9">
    <source>
        <dbReference type="ARBA" id="ARBA00023204"/>
    </source>
</evidence>
<reference evidence="15" key="1">
    <citation type="journal article" date="2020" name="mSystems">
        <title>Genome- and Community-Level Interaction Insights into Carbon Utilization and Element Cycling Functions of Hydrothermarchaeota in Hydrothermal Sediment.</title>
        <authorList>
            <person name="Zhou Z."/>
            <person name="Liu Y."/>
            <person name="Xu W."/>
            <person name="Pan J."/>
            <person name="Luo Z.H."/>
            <person name="Li M."/>
        </authorList>
    </citation>
    <scope>NUCLEOTIDE SEQUENCE [LARGE SCALE GENOMIC DNA]</scope>
    <source>
        <strain evidence="15">SpSt-658</strain>
    </source>
</reference>
<dbReference type="CDD" id="cd09903">
    <property type="entry name" value="H3TH_FEN1-Arc"/>
    <property type="match status" value="1"/>
</dbReference>
<dbReference type="EMBL" id="DTCA01000108">
    <property type="protein sequence ID" value="HGM07438.1"/>
    <property type="molecule type" value="Genomic_DNA"/>
</dbReference>
<dbReference type="InterPro" id="IPR002421">
    <property type="entry name" value="5-3_exonuclease"/>
</dbReference>
<feature type="binding site" evidence="11">
    <location>
        <position position="240"/>
    </location>
    <ligand>
        <name>Mg(2+)</name>
        <dbReference type="ChEBI" id="CHEBI:18420"/>
        <label>2</label>
    </ligand>
</feature>
<evidence type="ECO:0000256" key="5">
    <source>
        <dbReference type="ARBA" id="ARBA00022763"/>
    </source>
</evidence>
<dbReference type="SUPFAM" id="SSF88723">
    <property type="entry name" value="PIN domain-like"/>
    <property type="match status" value="1"/>
</dbReference>
<comment type="similarity">
    <text evidence="11">Belongs to the XPG/RAD2 endonuclease family. FEN1 subfamily.</text>
</comment>
<keyword evidence="3 11" id="KW-0479">Metal-binding</keyword>
<comment type="subunit">
    <text evidence="11">Interacts with PCNA. PCNA stimulates the nuclease activity without altering cleavage specificity.</text>
</comment>